<comment type="caution">
    <text evidence="2">The sequence shown here is derived from an EMBL/GenBank/DDBJ whole genome shotgun (WGS) entry which is preliminary data.</text>
</comment>
<accession>A0A3L6PXN3</accession>
<dbReference type="AlphaFoldDB" id="A0A3L6PXN3"/>
<feature type="compositionally biased region" description="Basic and acidic residues" evidence="1">
    <location>
        <begin position="102"/>
        <end position="111"/>
    </location>
</feature>
<sequence length="354" mass="36905">MRVLSMRCQPPRAVTNPRAPATTIGHTKSPHKGNGCSRSKLPVIVTGIPSQAAGREESPSAGCRYHNELVAGMRDQSLWCQSTGPQPTMPLPAPRGSPVQGLHDHAVDSPRKPPPSSPSSSCSEVGRHHGTVVALRLLLPHGCRLAATGAANPPARPAAGTAHPRACEAAAGTRQRRNAPPRPGPGAVRTRAAAAPSPAGASPPPSPRTRSGAATGSGRHNAGSVALGLRRRGAPPTQVSPLRRLRPLLRRRPERLLRLFSHAPGRAATGSGRRIAGSVALGLRRRGAPLTPASPHRRLKRPRLLASAEGRGRGPAAVFITSCMGFRRPARAAARREESLGEGAAARGYESPTP</sequence>
<feature type="compositionally biased region" description="Low complexity" evidence="1">
    <location>
        <begin position="152"/>
        <end position="162"/>
    </location>
</feature>
<name>A0A3L6PXN3_PANMI</name>
<feature type="compositionally biased region" description="Low complexity" evidence="1">
    <location>
        <begin position="185"/>
        <end position="200"/>
    </location>
</feature>
<evidence type="ECO:0000313" key="2">
    <source>
        <dbReference type="EMBL" id="RLM66432.1"/>
    </source>
</evidence>
<dbReference type="Proteomes" id="UP000275267">
    <property type="component" value="Unassembled WGS sequence"/>
</dbReference>
<dbReference type="EMBL" id="PQIB02000015">
    <property type="protein sequence ID" value="RLM66432.1"/>
    <property type="molecule type" value="Genomic_DNA"/>
</dbReference>
<proteinExistence type="predicted"/>
<gene>
    <name evidence="2" type="ORF">C2845_PM16G07700</name>
</gene>
<feature type="region of interest" description="Disordered" evidence="1">
    <location>
        <begin position="152"/>
        <end position="239"/>
    </location>
</feature>
<evidence type="ECO:0000313" key="3">
    <source>
        <dbReference type="Proteomes" id="UP000275267"/>
    </source>
</evidence>
<organism evidence="2 3">
    <name type="scientific">Panicum miliaceum</name>
    <name type="common">Proso millet</name>
    <name type="synonym">Broomcorn millet</name>
    <dbReference type="NCBI Taxonomy" id="4540"/>
    <lineage>
        <taxon>Eukaryota</taxon>
        <taxon>Viridiplantae</taxon>
        <taxon>Streptophyta</taxon>
        <taxon>Embryophyta</taxon>
        <taxon>Tracheophyta</taxon>
        <taxon>Spermatophyta</taxon>
        <taxon>Magnoliopsida</taxon>
        <taxon>Liliopsida</taxon>
        <taxon>Poales</taxon>
        <taxon>Poaceae</taxon>
        <taxon>PACMAD clade</taxon>
        <taxon>Panicoideae</taxon>
        <taxon>Panicodae</taxon>
        <taxon>Paniceae</taxon>
        <taxon>Panicinae</taxon>
        <taxon>Panicum</taxon>
        <taxon>Panicum sect. Panicum</taxon>
    </lineage>
</organism>
<reference evidence="3" key="1">
    <citation type="journal article" date="2019" name="Nat. Commun.">
        <title>The genome of broomcorn millet.</title>
        <authorList>
            <person name="Zou C."/>
            <person name="Miki D."/>
            <person name="Li D."/>
            <person name="Tang Q."/>
            <person name="Xiao L."/>
            <person name="Rajput S."/>
            <person name="Deng P."/>
            <person name="Jia W."/>
            <person name="Huang R."/>
            <person name="Zhang M."/>
            <person name="Sun Y."/>
            <person name="Hu J."/>
            <person name="Fu X."/>
            <person name="Schnable P.S."/>
            <person name="Li F."/>
            <person name="Zhang H."/>
            <person name="Feng B."/>
            <person name="Zhu X."/>
            <person name="Liu R."/>
            <person name="Schnable J.C."/>
            <person name="Zhu J.-K."/>
            <person name="Zhang H."/>
        </authorList>
    </citation>
    <scope>NUCLEOTIDE SEQUENCE [LARGE SCALE GENOMIC DNA]</scope>
</reference>
<feature type="region of interest" description="Disordered" evidence="1">
    <location>
        <begin position="79"/>
        <end position="127"/>
    </location>
</feature>
<feature type="region of interest" description="Disordered" evidence="1">
    <location>
        <begin position="1"/>
        <end position="40"/>
    </location>
</feature>
<protein>
    <submittedName>
        <fullName evidence="2">Uncharacterized protein</fullName>
    </submittedName>
</protein>
<keyword evidence="3" id="KW-1185">Reference proteome</keyword>
<feature type="region of interest" description="Disordered" evidence="1">
    <location>
        <begin position="330"/>
        <end position="354"/>
    </location>
</feature>
<evidence type="ECO:0000256" key="1">
    <source>
        <dbReference type="SAM" id="MobiDB-lite"/>
    </source>
</evidence>